<protein>
    <submittedName>
        <fullName evidence="1">Uncharacterized protein</fullName>
    </submittedName>
</protein>
<sequence length="150" mass="16870">MSDKRTTEKVGNTKWGNEPHEALAVGLYNVLIAQGVSLANSKDIVVDTMARMGSPFTWEAIRSRVESRSSLASAITWKFCLFATPHTHNTIPTPTPIADMVRWDNQSNSDLLTCLYDVYSKEMGREAQAQIVDKMKSKGHEDVNWDKIRL</sequence>
<name>A0ABR0FBC1_9PEZI</name>
<dbReference type="GeneID" id="87892310"/>
<gene>
    <name evidence="1" type="ORF">QC761_0090500</name>
</gene>
<organism evidence="1 2">
    <name type="scientific">Podospora bellae-mahoneyi</name>
    <dbReference type="NCBI Taxonomy" id="2093777"/>
    <lineage>
        <taxon>Eukaryota</taxon>
        <taxon>Fungi</taxon>
        <taxon>Dikarya</taxon>
        <taxon>Ascomycota</taxon>
        <taxon>Pezizomycotina</taxon>
        <taxon>Sordariomycetes</taxon>
        <taxon>Sordariomycetidae</taxon>
        <taxon>Sordariales</taxon>
        <taxon>Podosporaceae</taxon>
        <taxon>Podospora</taxon>
    </lineage>
</organism>
<evidence type="ECO:0000313" key="2">
    <source>
        <dbReference type="Proteomes" id="UP001322138"/>
    </source>
</evidence>
<evidence type="ECO:0000313" key="1">
    <source>
        <dbReference type="EMBL" id="KAK4640295.1"/>
    </source>
</evidence>
<dbReference type="RefSeq" id="XP_062729271.1">
    <property type="nucleotide sequence ID" value="XM_062872960.1"/>
</dbReference>
<dbReference type="EMBL" id="JAFFGZ010000008">
    <property type="protein sequence ID" value="KAK4640295.1"/>
    <property type="molecule type" value="Genomic_DNA"/>
</dbReference>
<reference evidence="1 2" key="1">
    <citation type="journal article" date="2023" name="bioRxiv">
        <title>High-quality genome assemblies of four members of thePodospora anserinaspecies complex.</title>
        <authorList>
            <person name="Ament-Velasquez S.L."/>
            <person name="Vogan A.A."/>
            <person name="Wallerman O."/>
            <person name="Hartmann F."/>
            <person name="Gautier V."/>
            <person name="Silar P."/>
            <person name="Giraud T."/>
            <person name="Johannesson H."/>
        </authorList>
    </citation>
    <scope>NUCLEOTIDE SEQUENCE [LARGE SCALE GENOMIC DNA]</scope>
    <source>
        <strain evidence="1 2">CBS 112042</strain>
    </source>
</reference>
<keyword evidence="2" id="KW-1185">Reference proteome</keyword>
<accession>A0ABR0FBC1</accession>
<dbReference type="Proteomes" id="UP001322138">
    <property type="component" value="Unassembled WGS sequence"/>
</dbReference>
<proteinExistence type="predicted"/>
<comment type="caution">
    <text evidence="1">The sequence shown here is derived from an EMBL/GenBank/DDBJ whole genome shotgun (WGS) entry which is preliminary data.</text>
</comment>